<evidence type="ECO:0000259" key="1">
    <source>
        <dbReference type="Pfam" id="PF03205"/>
    </source>
</evidence>
<dbReference type="Gene3D" id="3.40.50.300">
    <property type="entry name" value="P-loop containing nucleotide triphosphate hydrolases"/>
    <property type="match status" value="1"/>
</dbReference>
<accession>A0A1V3G6Z6</accession>
<dbReference type="SUPFAM" id="SSF52540">
    <property type="entry name" value="P-loop containing nucleoside triphosphate hydrolases"/>
    <property type="match status" value="1"/>
</dbReference>
<dbReference type="PANTHER" id="PTHR40072:SF1">
    <property type="entry name" value="MOLYBDOPTERIN-GUANINE DINUCLEOTIDE BIOSYNTHESIS ADAPTER PROTEIN"/>
    <property type="match status" value="1"/>
</dbReference>
<feature type="domain" description="Molybdopterin-guanine dinucleotide biosynthesis protein B (MobB)" evidence="1">
    <location>
        <begin position="6"/>
        <end position="136"/>
    </location>
</feature>
<dbReference type="InterPro" id="IPR052539">
    <property type="entry name" value="MGD_biosynthesis_adapter"/>
</dbReference>
<sequence>MGFPVILQVAGYQNSGKTTVITKLLKQLSQQSIKTAVIKHHGHEDTLDFKDSGKDTESHRNAGAFITGISSLGGTIFSMNHEMPLEKAIEIYKLLDIECVLIEGYKKIQYPRVLLCRNQNDSDLIIKSSEPIAVISEKQLKAVSSLPYFLRSEENMWLEFLMEYITSRVNEERAYHETV</sequence>
<dbReference type="EMBL" id="MQMF01000002">
    <property type="protein sequence ID" value="OOE12173.1"/>
    <property type="molecule type" value="Genomic_DNA"/>
</dbReference>
<evidence type="ECO:0000313" key="3">
    <source>
        <dbReference type="Proteomes" id="UP000188597"/>
    </source>
</evidence>
<dbReference type="AlphaFoldDB" id="A0A1V3G6Z6"/>
<dbReference type="GO" id="GO:0005525">
    <property type="term" value="F:GTP binding"/>
    <property type="evidence" value="ECO:0007669"/>
    <property type="project" value="InterPro"/>
</dbReference>
<dbReference type="Proteomes" id="UP000188597">
    <property type="component" value="Unassembled WGS sequence"/>
</dbReference>
<dbReference type="InterPro" id="IPR027417">
    <property type="entry name" value="P-loop_NTPase"/>
</dbReference>
<comment type="caution">
    <text evidence="2">The sequence shown here is derived from an EMBL/GenBank/DDBJ whole genome shotgun (WGS) entry which is preliminary data.</text>
</comment>
<proteinExistence type="predicted"/>
<dbReference type="RefSeq" id="WP_077361734.1">
    <property type="nucleotide sequence ID" value="NZ_MQMF01000002.1"/>
</dbReference>
<name>A0A1V3G6Z6_9BACL</name>
<protein>
    <submittedName>
        <fullName evidence="2">Molybdopterin-guanine dinucleotide biosynthesis protein B</fullName>
    </submittedName>
</protein>
<dbReference type="NCBIfam" id="TIGR00176">
    <property type="entry name" value="mobB"/>
    <property type="match status" value="1"/>
</dbReference>
<dbReference type="InterPro" id="IPR004435">
    <property type="entry name" value="MobB_dom"/>
</dbReference>
<gene>
    <name evidence="2" type="ORF">UN64_08635</name>
</gene>
<dbReference type="GO" id="GO:0006777">
    <property type="term" value="P:Mo-molybdopterin cofactor biosynthetic process"/>
    <property type="evidence" value="ECO:0007669"/>
    <property type="project" value="InterPro"/>
</dbReference>
<organism evidence="2 3">
    <name type="scientific">Fictibacillus arsenicus</name>
    <dbReference type="NCBI Taxonomy" id="255247"/>
    <lineage>
        <taxon>Bacteria</taxon>
        <taxon>Bacillati</taxon>
        <taxon>Bacillota</taxon>
        <taxon>Bacilli</taxon>
        <taxon>Bacillales</taxon>
        <taxon>Fictibacillaceae</taxon>
        <taxon>Fictibacillus</taxon>
    </lineage>
</organism>
<evidence type="ECO:0000313" key="2">
    <source>
        <dbReference type="EMBL" id="OOE12173.1"/>
    </source>
</evidence>
<reference evidence="2 3" key="1">
    <citation type="submission" date="2016-11" db="EMBL/GenBank/DDBJ databases">
        <authorList>
            <person name="Jaros S."/>
            <person name="Januszkiewicz K."/>
            <person name="Wedrychowicz H."/>
        </authorList>
    </citation>
    <scope>NUCLEOTIDE SEQUENCE [LARGE SCALE GENOMIC DNA]</scope>
    <source>
        <strain evidence="2 3">Con a/3</strain>
    </source>
</reference>
<dbReference type="PANTHER" id="PTHR40072">
    <property type="entry name" value="MOLYBDOPTERIN-GUANINE DINUCLEOTIDE BIOSYNTHESIS ADAPTER PROTEIN-RELATED"/>
    <property type="match status" value="1"/>
</dbReference>
<dbReference type="Pfam" id="PF03205">
    <property type="entry name" value="MobB"/>
    <property type="match status" value="1"/>
</dbReference>
<dbReference type="OrthoDB" id="9786803at2"/>